<reference evidence="3" key="2">
    <citation type="submission" date="2013-07" db="EMBL/GenBank/DDBJ databases">
        <authorList>
            <consortium name="The Broad Institute Genome Sequencing Platform"/>
            <person name="Cuomo C."/>
            <person name="Litvintseva A."/>
            <person name="Chen Y."/>
            <person name="Heitman J."/>
            <person name="Sun S."/>
            <person name="Springer D."/>
            <person name="Dromer F."/>
            <person name="Young S.K."/>
            <person name="Zeng Q."/>
            <person name="Gargeya S."/>
            <person name="Fitzgerald M."/>
            <person name="Abouelleil A."/>
            <person name="Alvarado L."/>
            <person name="Berlin A.M."/>
            <person name="Chapman S.B."/>
            <person name="Dewar J."/>
            <person name="Goldberg J."/>
            <person name="Griggs A."/>
            <person name="Gujja S."/>
            <person name="Hansen M."/>
            <person name="Howarth C."/>
            <person name="Imamovic A."/>
            <person name="Larimer J."/>
            <person name="McCowan C."/>
            <person name="Murphy C."/>
            <person name="Pearson M."/>
            <person name="Priest M."/>
            <person name="Roberts A."/>
            <person name="Saif S."/>
            <person name="Shea T."/>
            <person name="Sykes S."/>
            <person name="Wortman J."/>
            <person name="Nusbaum C."/>
            <person name="Birren B."/>
        </authorList>
    </citation>
    <scope>NUCLEOTIDE SEQUENCE</scope>
    <source>
        <strain evidence="3">CBS 10737</strain>
    </source>
</reference>
<dbReference type="AlphaFoldDB" id="A0A1B9I9P9"/>
<proteinExistence type="predicted"/>
<evidence type="ECO:0000313" key="3">
    <source>
        <dbReference type="EMBL" id="WWC69513.1"/>
    </source>
</evidence>
<reference evidence="2" key="1">
    <citation type="submission" date="2013-07" db="EMBL/GenBank/DDBJ databases">
        <title>The Genome Sequence of Cryptococcus pinus CBS10737.</title>
        <authorList>
            <consortium name="The Broad Institute Genome Sequencing Platform"/>
            <person name="Cuomo C."/>
            <person name="Litvintseva A."/>
            <person name="Chen Y."/>
            <person name="Heitman J."/>
            <person name="Sun S."/>
            <person name="Springer D."/>
            <person name="Dromer F."/>
            <person name="Young S.K."/>
            <person name="Zeng Q."/>
            <person name="Gargeya S."/>
            <person name="Fitzgerald M."/>
            <person name="Abouelleil A."/>
            <person name="Alvarado L."/>
            <person name="Berlin A.M."/>
            <person name="Chapman S.B."/>
            <person name="Dewar J."/>
            <person name="Goldberg J."/>
            <person name="Griggs A."/>
            <person name="Gujja S."/>
            <person name="Hansen M."/>
            <person name="Howarth C."/>
            <person name="Imamovic A."/>
            <person name="Larimer J."/>
            <person name="McCowan C."/>
            <person name="Murphy C."/>
            <person name="Pearson M."/>
            <person name="Priest M."/>
            <person name="Roberts A."/>
            <person name="Saif S."/>
            <person name="Shea T."/>
            <person name="Sykes S."/>
            <person name="Wortman J."/>
            <person name="Nusbaum C."/>
            <person name="Birren B."/>
        </authorList>
    </citation>
    <scope>NUCLEOTIDE SEQUENCE [LARGE SCALE GENOMIC DNA]</scope>
    <source>
        <strain evidence="2">CBS 10737</strain>
    </source>
</reference>
<dbReference type="Proteomes" id="UP000094020">
    <property type="component" value="Chromosome 4"/>
</dbReference>
<gene>
    <name evidence="2" type="ORF">I206_01542</name>
    <name evidence="3" type="ORF">I206_103455</name>
</gene>
<accession>A0A1B9I9P9</accession>
<name>A0A1B9I9P9_9TREE</name>
<dbReference type="EMBL" id="CP144522">
    <property type="protein sequence ID" value="WWC69513.1"/>
    <property type="molecule type" value="Genomic_DNA"/>
</dbReference>
<dbReference type="KEGG" id="kpin:30169911"/>
<keyword evidence="4" id="KW-1185">Reference proteome</keyword>
<dbReference type="EMBL" id="KI894008">
    <property type="protein sequence ID" value="OCF52256.1"/>
    <property type="molecule type" value="Genomic_DNA"/>
</dbReference>
<feature type="compositionally biased region" description="Basic and acidic residues" evidence="1">
    <location>
        <begin position="68"/>
        <end position="81"/>
    </location>
</feature>
<protein>
    <submittedName>
        <fullName evidence="2">Uncharacterized protein</fullName>
    </submittedName>
</protein>
<feature type="region of interest" description="Disordered" evidence="1">
    <location>
        <begin position="67"/>
        <end position="97"/>
    </location>
</feature>
<reference evidence="2" key="3">
    <citation type="submission" date="2016-07" db="EMBL/GenBank/DDBJ databases">
        <title>Evolution of pathogenesis and genome organization in the Tremellales.</title>
        <authorList>
            <person name="Cuomo C."/>
            <person name="Litvintseva A."/>
            <person name="Heitman J."/>
            <person name="Chen Y."/>
            <person name="Sun S."/>
            <person name="Springer D."/>
            <person name="Dromer F."/>
            <person name="Young S."/>
            <person name="Zeng Q."/>
            <person name="Chapman S."/>
            <person name="Gujja S."/>
            <person name="Saif S."/>
            <person name="Birren B."/>
        </authorList>
    </citation>
    <scope>NUCLEOTIDE SEQUENCE</scope>
    <source>
        <strain evidence="2">CBS 10737</strain>
    </source>
</reference>
<evidence type="ECO:0000313" key="4">
    <source>
        <dbReference type="Proteomes" id="UP000094020"/>
    </source>
</evidence>
<evidence type="ECO:0000313" key="2">
    <source>
        <dbReference type="EMBL" id="OCF52256.1"/>
    </source>
</evidence>
<organism evidence="2">
    <name type="scientific">Kwoniella pini CBS 10737</name>
    <dbReference type="NCBI Taxonomy" id="1296096"/>
    <lineage>
        <taxon>Eukaryota</taxon>
        <taxon>Fungi</taxon>
        <taxon>Dikarya</taxon>
        <taxon>Basidiomycota</taxon>
        <taxon>Agaricomycotina</taxon>
        <taxon>Tremellomycetes</taxon>
        <taxon>Tremellales</taxon>
        <taxon>Cryptococcaceae</taxon>
        <taxon>Kwoniella</taxon>
    </lineage>
</organism>
<reference evidence="3" key="4">
    <citation type="submission" date="2024-02" db="EMBL/GenBank/DDBJ databases">
        <title>Comparative genomics of Cryptococcus and Kwoniella reveals pathogenesis evolution and contrasting modes of karyotype evolution via chromosome fusion or intercentromeric recombination.</title>
        <authorList>
            <person name="Coelho M.A."/>
            <person name="David-Palma M."/>
            <person name="Shea T."/>
            <person name="Bowers K."/>
            <person name="McGinley-Smith S."/>
            <person name="Mohammad A.W."/>
            <person name="Gnirke A."/>
            <person name="Yurkov A.M."/>
            <person name="Nowrousian M."/>
            <person name="Sun S."/>
            <person name="Cuomo C.A."/>
            <person name="Heitman J."/>
        </authorList>
    </citation>
    <scope>NUCLEOTIDE SEQUENCE</scope>
    <source>
        <strain evidence="3">CBS 10737</strain>
    </source>
</reference>
<dbReference type="GeneID" id="30169911"/>
<dbReference type="RefSeq" id="XP_019013475.1">
    <property type="nucleotide sequence ID" value="XM_019153314.1"/>
</dbReference>
<evidence type="ECO:0000256" key="1">
    <source>
        <dbReference type="SAM" id="MobiDB-lite"/>
    </source>
</evidence>
<sequence>MAELIALGGDQDLEDLSWMDDTFQEHIADIRDLFAANNYNQPEAVKLHCDGQPSADRINLFQMLSKSKGQENHQVSRESEAKATISEGEPNQEEDRSHRLGNSLLALQRLSEAIPGVPSSTISNFKQKSQTQLRESETEIKNVIPDTSATGPHDASHCTPSIAVKVLQSTSRENQNSSPTKHCTNPVSLQVEMSIILEFAKLQSNHEFRTLAFNFVAQQMAAARRGLTYQRYLTLKIAEKRAQQNVFLRRSQNEKRSDKADL</sequence>